<dbReference type="RefSeq" id="WP_111361140.1">
    <property type="nucleotide sequence ID" value="NZ_QKZQ01000003.1"/>
</dbReference>
<keyword evidence="4" id="KW-1185">Reference proteome</keyword>
<dbReference type="GO" id="GO:0003677">
    <property type="term" value="F:DNA binding"/>
    <property type="evidence" value="ECO:0007669"/>
    <property type="project" value="InterPro"/>
</dbReference>
<dbReference type="Pfam" id="PF01548">
    <property type="entry name" value="DEDD_Tnp_IS110"/>
    <property type="match status" value="1"/>
</dbReference>
<dbReference type="PANTHER" id="PTHR33055:SF3">
    <property type="entry name" value="PUTATIVE TRANSPOSASE FOR IS117-RELATED"/>
    <property type="match status" value="1"/>
</dbReference>
<accession>A0A2W7S7T6</accession>
<evidence type="ECO:0000313" key="3">
    <source>
        <dbReference type="EMBL" id="PZX46622.1"/>
    </source>
</evidence>
<name>A0A2W7S7T6_9RHOB</name>
<dbReference type="Pfam" id="PF02371">
    <property type="entry name" value="Transposase_20"/>
    <property type="match status" value="1"/>
</dbReference>
<dbReference type="InterPro" id="IPR002525">
    <property type="entry name" value="Transp_IS110-like_N"/>
</dbReference>
<protein>
    <submittedName>
        <fullName evidence="3">Transposase</fullName>
    </submittedName>
</protein>
<dbReference type="STRING" id="121821.GCA_001870675_03025"/>
<organism evidence="3 4">
    <name type="scientific">Roseinatronobacter thiooxidans</name>
    <dbReference type="NCBI Taxonomy" id="121821"/>
    <lineage>
        <taxon>Bacteria</taxon>
        <taxon>Pseudomonadati</taxon>
        <taxon>Pseudomonadota</taxon>
        <taxon>Alphaproteobacteria</taxon>
        <taxon>Rhodobacterales</taxon>
        <taxon>Paracoccaceae</taxon>
        <taxon>Roseinatronobacter</taxon>
    </lineage>
</organism>
<proteinExistence type="predicted"/>
<reference evidence="3 4" key="1">
    <citation type="submission" date="2018-06" db="EMBL/GenBank/DDBJ databases">
        <title>Genomic Encyclopedia of Archaeal and Bacterial Type Strains, Phase II (KMG-II): from individual species to whole genera.</title>
        <authorList>
            <person name="Goeker M."/>
        </authorList>
    </citation>
    <scope>NUCLEOTIDE SEQUENCE [LARGE SCALE GENOMIC DNA]</scope>
    <source>
        <strain evidence="3 4">DSM 13087</strain>
    </source>
</reference>
<dbReference type="Proteomes" id="UP000249364">
    <property type="component" value="Unassembled WGS sequence"/>
</dbReference>
<dbReference type="GO" id="GO:0004803">
    <property type="term" value="F:transposase activity"/>
    <property type="evidence" value="ECO:0007669"/>
    <property type="project" value="InterPro"/>
</dbReference>
<sequence length="341" mass="38189">MDEDIIIGVDLAENVFQLHGARRDGQVLFRKKLSRPQFTKFCAEHPRSLFAMEACATAHYWARELMSLGHEVRLIPPIYVKPFVKRHKNDAADAEAITEAALRPNMSFVVPKSAETQALTMMMRTRDQLLEQRTATVNALRGHLAEFGLIAPVGLKNVDRLRELVDDHPDLPELVVTMAKMHFKRIDHFSEEIDTLTGRIKSHCADSPEARRLQTMPGIGPIAAMVIEAFAPDMKAFEKGRDFAAWLGLVPKQHSTGGKTRLGQTSKMGQKDIRRALIIGAMSCIAAAALRGKRCHPWLQDKLDRKPKMVAAVALANRMARQIWAMITKEQGYLPNQEVAA</sequence>
<dbReference type="GO" id="GO:0006313">
    <property type="term" value="P:DNA transposition"/>
    <property type="evidence" value="ECO:0007669"/>
    <property type="project" value="InterPro"/>
</dbReference>
<evidence type="ECO:0000313" key="4">
    <source>
        <dbReference type="Proteomes" id="UP000249364"/>
    </source>
</evidence>
<dbReference type="AlphaFoldDB" id="A0A2W7S7T6"/>
<comment type="caution">
    <text evidence="3">The sequence shown here is derived from an EMBL/GenBank/DDBJ whole genome shotgun (WGS) entry which is preliminary data.</text>
</comment>
<evidence type="ECO:0000259" key="1">
    <source>
        <dbReference type="Pfam" id="PF01548"/>
    </source>
</evidence>
<dbReference type="EMBL" id="QKZQ01000003">
    <property type="protein sequence ID" value="PZX46622.1"/>
    <property type="molecule type" value="Genomic_DNA"/>
</dbReference>
<dbReference type="PANTHER" id="PTHR33055">
    <property type="entry name" value="TRANSPOSASE FOR INSERTION SEQUENCE ELEMENT IS1111A"/>
    <property type="match status" value="1"/>
</dbReference>
<feature type="domain" description="Transposase IS116/IS110/IS902 C-terminal" evidence="2">
    <location>
        <begin position="210"/>
        <end position="287"/>
    </location>
</feature>
<dbReference type="OrthoDB" id="8261795at2"/>
<feature type="domain" description="Transposase IS110-like N-terminal" evidence="1">
    <location>
        <begin position="7"/>
        <end position="146"/>
    </location>
</feature>
<evidence type="ECO:0000259" key="2">
    <source>
        <dbReference type="Pfam" id="PF02371"/>
    </source>
</evidence>
<dbReference type="NCBIfam" id="NF033542">
    <property type="entry name" value="transpos_IS110"/>
    <property type="match status" value="1"/>
</dbReference>
<dbReference type="InterPro" id="IPR003346">
    <property type="entry name" value="Transposase_20"/>
</dbReference>
<gene>
    <name evidence="3" type="ORF">LY56_00825</name>
</gene>
<dbReference type="InterPro" id="IPR047650">
    <property type="entry name" value="Transpos_IS110"/>
</dbReference>